<dbReference type="InterPro" id="IPR009057">
    <property type="entry name" value="Homeodomain-like_sf"/>
</dbReference>
<keyword evidence="1" id="KW-0805">Transcription regulation</keyword>
<evidence type="ECO:0000313" key="6">
    <source>
        <dbReference type="EMBL" id="XDP45313.1"/>
    </source>
</evidence>
<dbReference type="PANTHER" id="PTHR30055:SF234">
    <property type="entry name" value="HTH-TYPE TRANSCRIPTIONAL REGULATOR BETI"/>
    <property type="match status" value="1"/>
</dbReference>
<dbReference type="RefSeq" id="WP_307956324.1">
    <property type="nucleotide sequence ID" value="NZ_CP163302.1"/>
</dbReference>
<organism evidence="6">
    <name type="scientific">Sinomonas puerhi</name>
    <dbReference type="NCBI Taxonomy" id="3238584"/>
    <lineage>
        <taxon>Bacteria</taxon>
        <taxon>Bacillati</taxon>
        <taxon>Actinomycetota</taxon>
        <taxon>Actinomycetes</taxon>
        <taxon>Micrococcales</taxon>
        <taxon>Micrococcaceae</taxon>
        <taxon>Sinomonas</taxon>
    </lineage>
</organism>
<keyword evidence="3" id="KW-0804">Transcription</keyword>
<dbReference type="SUPFAM" id="SSF46689">
    <property type="entry name" value="Homeodomain-like"/>
    <property type="match status" value="1"/>
</dbReference>
<dbReference type="Pfam" id="PF00440">
    <property type="entry name" value="TetR_N"/>
    <property type="match status" value="1"/>
</dbReference>
<evidence type="ECO:0000256" key="3">
    <source>
        <dbReference type="ARBA" id="ARBA00023163"/>
    </source>
</evidence>
<dbReference type="Gene3D" id="1.10.357.10">
    <property type="entry name" value="Tetracycline Repressor, domain 2"/>
    <property type="match status" value="1"/>
</dbReference>
<dbReference type="InterPro" id="IPR050109">
    <property type="entry name" value="HTH-type_TetR-like_transc_reg"/>
</dbReference>
<dbReference type="GO" id="GO:0003700">
    <property type="term" value="F:DNA-binding transcription factor activity"/>
    <property type="evidence" value="ECO:0007669"/>
    <property type="project" value="TreeGrafter"/>
</dbReference>
<feature type="domain" description="HTH tetR-type" evidence="5">
    <location>
        <begin position="15"/>
        <end position="75"/>
    </location>
</feature>
<dbReference type="KEGG" id="spue:AB5L97_18945"/>
<name>A0AB39L3B9_9MICC</name>
<dbReference type="PANTHER" id="PTHR30055">
    <property type="entry name" value="HTH-TYPE TRANSCRIPTIONAL REGULATOR RUTR"/>
    <property type="match status" value="1"/>
</dbReference>
<dbReference type="EMBL" id="CP163302">
    <property type="protein sequence ID" value="XDP45313.1"/>
    <property type="molecule type" value="Genomic_DNA"/>
</dbReference>
<evidence type="ECO:0000259" key="5">
    <source>
        <dbReference type="PROSITE" id="PS50977"/>
    </source>
</evidence>
<evidence type="ECO:0000256" key="1">
    <source>
        <dbReference type="ARBA" id="ARBA00023015"/>
    </source>
</evidence>
<proteinExistence type="predicted"/>
<accession>A0AB39L3B9</accession>
<sequence length="194" mass="20620">MSDDAPGTLRERKKERTRRAIHNAAFALAADRGLGQVTIADICAAAGISERTFFNYFPSKAAATLGVPERPLSPEQEQRFLEGAGSLVDDLCELVAGIAGGPEGDIPRIKRLMGFEPDLLAALHQWSSGARRGVIRLAEKRATPERARLAVGLVFAALMLHADTTFSSGPGRATPEELRGIVARLCAVGDSDAA</sequence>
<dbReference type="GO" id="GO:0000976">
    <property type="term" value="F:transcription cis-regulatory region binding"/>
    <property type="evidence" value="ECO:0007669"/>
    <property type="project" value="TreeGrafter"/>
</dbReference>
<dbReference type="PROSITE" id="PS50977">
    <property type="entry name" value="HTH_TETR_2"/>
    <property type="match status" value="1"/>
</dbReference>
<dbReference type="InterPro" id="IPR001647">
    <property type="entry name" value="HTH_TetR"/>
</dbReference>
<evidence type="ECO:0000256" key="2">
    <source>
        <dbReference type="ARBA" id="ARBA00023125"/>
    </source>
</evidence>
<evidence type="ECO:0000256" key="4">
    <source>
        <dbReference type="PROSITE-ProRule" id="PRU00335"/>
    </source>
</evidence>
<feature type="DNA-binding region" description="H-T-H motif" evidence="4">
    <location>
        <begin position="38"/>
        <end position="57"/>
    </location>
</feature>
<protein>
    <submittedName>
        <fullName evidence="6">TetR family transcriptional regulator</fullName>
    </submittedName>
</protein>
<dbReference type="AlphaFoldDB" id="A0AB39L3B9"/>
<keyword evidence="2 4" id="KW-0238">DNA-binding</keyword>
<reference evidence="6" key="1">
    <citation type="submission" date="2024-07" db="EMBL/GenBank/DDBJ databases">
        <authorList>
            <person name="fu j."/>
        </authorList>
    </citation>
    <scope>NUCLEOTIDE SEQUENCE</scope>
    <source>
        <strain evidence="6">P10A9</strain>
    </source>
</reference>
<gene>
    <name evidence="6" type="ORF">AB5L97_18945</name>
</gene>